<evidence type="ECO:0000256" key="1">
    <source>
        <dbReference type="SAM" id="MobiDB-lite"/>
    </source>
</evidence>
<dbReference type="GeneTree" id="ENSGT00670000099343"/>
<dbReference type="Proteomes" id="UP000472263">
    <property type="component" value="Chromosome 4"/>
</dbReference>
<name>A0A668AI21_9TELE</name>
<feature type="compositionally biased region" description="Low complexity" evidence="1">
    <location>
        <begin position="331"/>
        <end position="343"/>
    </location>
</feature>
<proteinExistence type="predicted"/>
<protein>
    <submittedName>
        <fullName evidence="2">Uncharacterized protein</fullName>
    </submittedName>
</protein>
<feature type="region of interest" description="Disordered" evidence="1">
    <location>
        <begin position="293"/>
        <end position="344"/>
    </location>
</feature>
<dbReference type="InParanoid" id="A0A668AI21"/>
<reference evidence="2" key="3">
    <citation type="submission" date="2025-09" db="UniProtKB">
        <authorList>
            <consortium name="Ensembl"/>
        </authorList>
    </citation>
    <scope>IDENTIFICATION</scope>
</reference>
<dbReference type="AlphaFoldDB" id="A0A668AI21"/>
<reference evidence="2" key="2">
    <citation type="submission" date="2025-08" db="UniProtKB">
        <authorList>
            <consortium name="Ensembl"/>
        </authorList>
    </citation>
    <scope>IDENTIFICATION</scope>
</reference>
<feature type="region of interest" description="Disordered" evidence="1">
    <location>
        <begin position="110"/>
        <end position="176"/>
    </location>
</feature>
<organism evidence="2 3">
    <name type="scientific">Myripristis murdjan</name>
    <name type="common">pinecone soldierfish</name>
    <dbReference type="NCBI Taxonomy" id="586833"/>
    <lineage>
        <taxon>Eukaryota</taxon>
        <taxon>Metazoa</taxon>
        <taxon>Chordata</taxon>
        <taxon>Craniata</taxon>
        <taxon>Vertebrata</taxon>
        <taxon>Euteleostomi</taxon>
        <taxon>Actinopterygii</taxon>
        <taxon>Neopterygii</taxon>
        <taxon>Teleostei</taxon>
        <taxon>Neoteleostei</taxon>
        <taxon>Acanthomorphata</taxon>
        <taxon>Holocentriformes</taxon>
        <taxon>Holocentridae</taxon>
        <taxon>Myripristis</taxon>
    </lineage>
</organism>
<dbReference type="Ensembl" id="ENSMMDT00005048554.1">
    <property type="protein sequence ID" value="ENSMMDP00005047609.1"/>
    <property type="gene ID" value="ENSMMDG00005021693.1"/>
</dbReference>
<feature type="compositionally biased region" description="Polar residues" evidence="1">
    <location>
        <begin position="23"/>
        <end position="32"/>
    </location>
</feature>
<feature type="compositionally biased region" description="Polar residues" evidence="1">
    <location>
        <begin position="310"/>
        <end position="323"/>
    </location>
</feature>
<feature type="region of interest" description="Disordered" evidence="1">
    <location>
        <begin position="23"/>
        <end position="52"/>
    </location>
</feature>
<accession>A0A668AI21</accession>
<evidence type="ECO:0000313" key="3">
    <source>
        <dbReference type="Proteomes" id="UP000472263"/>
    </source>
</evidence>
<feature type="compositionally biased region" description="Polar residues" evidence="1">
    <location>
        <begin position="142"/>
        <end position="159"/>
    </location>
</feature>
<feature type="compositionally biased region" description="Low complexity" evidence="1">
    <location>
        <begin position="124"/>
        <end position="133"/>
    </location>
</feature>
<reference evidence="2" key="1">
    <citation type="submission" date="2019-06" db="EMBL/GenBank/DDBJ databases">
        <authorList>
            <consortium name="Wellcome Sanger Institute Data Sharing"/>
        </authorList>
    </citation>
    <scope>NUCLEOTIDE SEQUENCE [LARGE SCALE GENOMIC DNA]</scope>
</reference>
<evidence type="ECO:0000313" key="2">
    <source>
        <dbReference type="Ensembl" id="ENSMMDP00005047609.1"/>
    </source>
</evidence>
<sequence>MTFFLLHSTEMSVRDSMQLNASSLDESQMNSSETELQPEDQDEELEKSLSSQGSSLVELYPSMISQIGKAWHRQHVSEAADSVLRRYRRLRWQSNRGNLNRTFNVTLRHTNSNPKMMNTKAVLSRPSSSSQSRDFPRIPTKRSASVPQSPSHTVTSLQDWHTEKQSPRRQHSLKKDLHRPVLVMDFSSSGILSEQDSYELKDNSLNQTFTMSQVSAHYSSSQQRQNPITLTASPRKPCCPTTGTSMDPSLRSDHLSLPSNTVQRVGCPMYVTETSTDSASVHYSPVRQGSLRTRLMTREGHSGSPLAYTLSRSPRSDTVGNFSRESKKPRSLSASPSSPLHKSTMLPRRLYLQDSHVFSQPKPSSPQSSSAAGHHRFQRRLSFDSAFLPSSVSYPPRELEDEFQKLYHRFVCQGKSSFSNGRPCRVCARSSEVSRGHSSSALAALALSPHRSVLRKRHRELEWDSRPQSKRLRNGHLAYSPGSRRHGKEMLKHLLSPTGVGAVMAPACSIQSL</sequence>
<feature type="compositionally biased region" description="Acidic residues" evidence="1">
    <location>
        <begin position="36"/>
        <end position="45"/>
    </location>
</feature>
<keyword evidence="3" id="KW-1185">Reference proteome</keyword>